<dbReference type="Proteomes" id="UP000317893">
    <property type="component" value="Unassembled WGS sequence"/>
</dbReference>
<feature type="transmembrane region" description="Helical" evidence="2">
    <location>
        <begin position="90"/>
        <end position="107"/>
    </location>
</feature>
<evidence type="ECO:0000256" key="1">
    <source>
        <dbReference type="SAM" id="MobiDB-lite"/>
    </source>
</evidence>
<name>A0A542E206_9MICO</name>
<feature type="transmembrane region" description="Helical" evidence="2">
    <location>
        <begin position="266"/>
        <end position="288"/>
    </location>
</feature>
<dbReference type="AlphaFoldDB" id="A0A542E206"/>
<keyword evidence="4" id="KW-1185">Reference proteome</keyword>
<organism evidence="3 4">
    <name type="scientific">Lapillicoccus jejuensis</name>
    <dbReference type="NCBI Taxonomy" id="402171"/>
    <lineage>
        <taxon>Bacteria</taxon>
        <taxon>Bacillati</taxon>
        <taxon>Actinomycetota</taxon>
        <taxon>Actinomycetes</taxon>
        <taxon>Micrococcales</taxon>
        <taxon>Intrasporangiaceae</taxon>
        <taxon>Lapillicoccus</taxon>
    </lineage>
</organism>
<feature type="transmembrane region" description="Helical" evidence="2">
    <location>
        <begin position="237"/>
        <end position="259"/>
    </location>
</feature>
<feature type="transmembrane region" description="Helical" evidence="2">
    <location>
        <begin position="36"/>
        <end position="55"/>
    </location>
</feature>
<dbReference type="Pfam" id="PF19877">
    <property type="entry name" value="DUF6350"/>
    <property type="match status" value="1"/>
</dbReference>
<dbReference type="RefSeq" id="WP_141848763.1">
    <property type="nucleotide sequence ID" value="NZ_BAAAPR010000014.1"/>
</dbReference>
<feature type="transmembrane region" description="Helical" evidence="2">
    <location>
        <begin position="127"/>
        <end position="148"/>
    </location>
</feature>
<feature type="transmembrane region" description="Helical" evidence="2">
    <location>
        <begin position="342"/>
        <end position="369"/>
    </location>
</feature>
<dbReference type="InterPro" id="IPR045931">
    <property type="entry name" value="DUF6350"/>
</dbReference>
<comment type="caution">
    <text evidence="3">The sequence shown here is derived from an EMBL/GenBank/DDBJ whole genome shotgun (WGS) entry which is preliminary data.</text>
</comment>
<protein>
    <submittedName>
        <fullName evidence="3">Uncharacterized protein</fullName>
    </submittedName>
</protein>
<evidence type="ECO:0000256" key="2">
    <source>
        <dbReference type="SAM" id="Phobius"/>
    </source>
</evidence>
<evidence type="ECO:0000313" key="4">
    <source>
        <dbReference type="Proteomes" id="UP000317893"/>
    </source>
</evidence>
<dbReference type="EMBL" id="VFMN01000001">
    <property type="protein sequence ID" value="TQJ09382.1"/>
    <property type="molecule type" value="Genomic_DNA"/>
</dbReference>
<keyword evidence="2" id="KW-0812">Transmembrane</keyword>
<dbReference type="OrthoDB" id="3742900at2"/>
<keyword evidence="2" id="KW-0472">Membrane</keyword>
<evidence type="ECO:0000313" key="3">
    <source>
        <dbReference type="EMBL" id="TQJ09382.1"/>
    </source>
</evidence>
<proteinExistence type="predicted"/>
<feature type="transmembrane region" description="Helical" evidence="2">
    <location>
        <begin position="381"/>
        <end position="402"/>
    </location>
</feature>
<reference evidence="3 4" key="1">
    <citation type="submission" date="2019-06" db="EMBL/GenBank/DDBJ databases">
        <title>Sequencing the genomes of 1000 actinobacteria strains.</title>
        <authorList>
            <person name="Klenk H.-P."/>
        </authorList>
    </citation>
    <scope>NUCLEOTIDE SEQUENCE [LARGE SCALE GENOMIC DNA]</scope>
    <source>
        <strain evidence="3 4">DSM 18607</strain>
    </source>
</reference>
<feature type="region of interest" description="Disordered" evidence="1">
    <location>
        <begin position="1"/>
        <end position="23"/>
    </location>
</feature>
<accession>A0A542E206</accession>
<feature type="transmembrane region" description="Helical" evidence="2">
    <location>
        <begin position="308"/>
        <end position="330"/>
    </location>
</feature>
<sequence>MSLLQHVRPRPSDRDAGPSGDGPPALWTHLLPGVRAAGGSWLVVALAALLGWVVAPLSSVSWLQAVGVASAAWGLAHGLPVGLGRATLDVAPLGLTVLAGAVTARAVRRTLEQTHAAAPGTTWGPLVGRRIVPGFLAGYLAVGVVAWLTTLAGPARPPVWSLPLLLWVPLAATAWVLARRHGRGEEAPYVGPALDRAPRWVARALLPGVRGAGLLLLAGLLVVLVAVLARIGTVTGLQSALAPGAVGGAVLLVAQLLVVPDLAVWALAWLAGPGFTVAQGSTVTLTGAHPGLLPMLPVLGALPTGGDLPGALLALLAVPVLVGAVVSWLACRDLARLSSWRVKATTATAACGVSAALVLVAGLLAGGSLGVQRLAQVGPSAWLLALAVLGELLVGAALHVGVDRLLQHRR</sequence>
<keyword evidence="2" id="KW-1133">Transmembrane helix</keyword>
<feature type="transmembrane region" description="Helical" evidence="2">
    <location>
        <begin position="160"/>
        <end position="178"/>
    </location>
</feature>
<gene>
    <name evidence="3" type="ORF">FB458_2493</name>
</gene>
<feature type="transmembrane region" description="Helical" evidence="2">
    <location>
        <begin position="212"/>
        <end position="231"/>
    </location>
</feature>